<dbReference type="SUPFAM" id="SSF56496">
    <property type="entry name" value="Fibrinogen C-terminal domain-like"/>
    <property type="match status" value="1"/>
</dbReference>
<feature type="region of interest" description="Disordered" evidence="8">
    <location>
        <begin position="1466"/>
        <end position="1516"/>
    </location>
</feature>
<dbReference type="PROSITE" id="PS50215">
    <property type="entry name" value="ADAM_MEPRO"/>
    <property type="match status" value="1"/>
</dbReference>
<feature type="domain" description="ShKT" evidence="14">
    <location>
        <begin position="1248"/>
        <end position="1282"/>
    </location>
</feature>
<keyword evidence="6" id="KW-0862">Zinc</keyword>
<feature type="compositionally biased region" description="Basic and acidic residues" evidence="8">
    <location>
        <begin position="1490"/>
        <end position="1516"/>
    </location>
</feature>
<proteinExistence type="predicted"/>
<dbReference type="SUPFAM" id="SSF55486">
    <property type="entry name" value="Metalloproteases ('zincins'), catalytic domain"/>
    <property type="match status" value="1"/>
</dbReference>
<keyword evidence="16" id="KW-1185">Reference proteome</keyword>
<evidence type="ECO:0000256" key="6">
    <source>
        <dbReference type="PROSITE-ProRule" id="PRU00276"/>
    </source>
</evidence>
<evidence type="ECO:0000259" key="13">
    <source>
        <dbReference type="PROSITE" id="PS51406"/>
    </source>
</evidence>
<dbReference type="InterPro" id="IPR002870">
    <property type="entry name" value="Peptidase_M12B_N"/>
</dbReference>
<feature type="disulfide bond" evidence="7">
    <location>
        <begin position="1285"/>
        <end position="1319"/>
    </location>
</feature>
<dbReference type="Gene3D" id="4.10.70.10">
    <property type="entry name" value="Disintegrin domain"/>
    <property type="match status" value="1"/>
</dbReference>
<feature type="compositionally biased region" description="Basic and acidic residues" evidence="8">
    <location>
        <begin position="38"/>
        <end position="51"/>
    </location>
</feature>
<dbReference type="GO" id="GO:0006509">
    <property type="term" value="P:membrane protein ectodomain proteolysis"/>
    <property type="evidence" value="ECO:0007669"/>
    <property type="project" value="TreeGrafter"/>
</dbReference>
<keyword evidence="3 7" id="KW-1015">Disulfide bond</keyword>
<dbReference type="NCBIfam" id="NF040941">
    <property type="entry name" value="GGGWT_bact"/>
    <property type="match status" value="1"/>
</dbReference>
<evidence type="ECO:0000256" key="3">
    <source>
        <dbReference type="ARBA" id="ARBA00023157"/>
    </source>
</evidence>
<dbReference type="GO" id="GO:0090729">
    <property type="term" value="F:toxin activity"/>
    <property type="evidence" value="ECO:0007669"/>
    <property type="project" value="UniProtKB-KW"/>
</dbReference>
<dbReference type="FunFam" id="2.20.100.10:FF:000002">
    <property type="entry name" value="Unc-5 netrin receptor C"/>
    <property type="match status" value="1"/>
</dbReference>
<dbReference type="Pfam" id="PF01562">
    <property type="entry name" value="Pep_M12B_propep"/>
    <property type="match status" value="1"/>
</dbReference>
<dbReference type="InterPro" id="IPR035992">
    <property type="entry name" value="Ricin_B-like_lectins"/>
</dbReference>
<reference evidence="15 16" key="1">
    <citation type="submission" date="2022-05" db="EMBL/GenBank/DDBJ databases">
        <authorList>
            <consortium name="Genoscope - CEA"/>
            <person name="William W."/>
        </authorList>
    </citation>
    <scope>NUCLEOTIDE SEQUENCE [LARGE SCALE GENOMIC DNA]</scope>
</reference>
<dbReference type="SMART" id="SM00608">
    <property type="entry name" value="ACR"/>
    <property type="match status" value="1"/>
</dbReference>
<dbReference type="PROSITE" id="PS51406">
    <property type="entry name" value="FIBRINOGEN_C_2"/>
    <property type="match status" value="1"/>
</dbReference>
<dbReference type="Gene3D" id="2.20.100.10">
    <property type="entry name" value="Thrombospondin type-1 (TSP1) repeat"/>
    <property type="match status" value="1"/>
</dbReference>
<feature type="disulfide bond" evidence="7">
    <location>
        <begin position="1427"/>
        <end position="1461"/>
    </location>
</feature>
<evidence type="ECO:0000256" key="9">
    <source>
        <dbReference type="SAM" id="SignalP"/>
    </source>
</evidence>
<dbReference type="EMBL" id="CALNXJ010000015">
    <property type="protein sequence ID" value="CAH3115959.1"/>
    <property type="molecule type" value="Genomic_DNA"/>
</dbReference>
<evidence type="ECO:0000259" key="11">
    <source>
        <dbReference type="PROSITE" id="PS50214"/>
    </source>
</evidence>
<dbReference type="Pfam" id="PF01421">
    <property type="entry name" value="Reprolysin"/>
    <property type="match status" value="1"/>
</dbReference>
<dbReference type="InterPro" id="IPR002181">
    <property type="entry name" value="Fibrinogen_a/b/g_C_dom"/>
</dbReference>
<evidence type="ECO:0000313" key="16">
    <source>
        <dbReference type="Proteomes" id="UP001159428"/>
    </source>
</evidence>
<feature type="binding site" evidence="6">
    <location>
        <position position="347"/>
    </location>
    <ligand>
        <name>Zn(2+)</name>
        <dbReference type="ChEBI" id="CHEBI:29105"/>
        <note>catalytic</note>
    </ligand>
</feature>
<keyword evidence="2" id="KW-0677">Repeat</keyword>
<evidence type="ECO:0000256" key="8">
    <source>
        <dbReference type="SAM" id="MobiDB-lite"/>
    </source>
</evidence>
<dbReference type="GO" id="GO:0004222">
    <property type="term" value="F:metalloendopeptidase activity"/>
    <property type="evidence" value="ECO:0007669"/>
    <property type="project" value="InterPro"/>
</dbReference>
<evidence type="ECO:0000259" key="10">
    <source>
        <dbReference type="PROSITE" id="PS50022"/>
    </source>
</evidence>
<dbReference type="InterPro" id="IPR014716">
    <property type="entry name" value="Fibrinogen_a/b/g_C_1"/>
</dbReference>
<protein>
    <submittedName>
        <fullName evidence="15">Uncharacterized protein</fullName>
    </submittedName>
</protein>
<evidence type="ECO:0000256" key="4">
    <source>
        <dbReference type="ARBA" id="ARBA00023180"/>
    </source>
</evidence>
<keyword evidence="9" id="KW-0732">Signal</keyword>
<dbReference type="InterPro" id="IPR036436">
    <property type="entry name" value="Disintegrin_dom_sf"/>
</dbReference>
<dbReference type="InterPro" id="IPR003582">
    <property type="entry name" value="ShKT_dom"/>
</dbReference>
<dbReference type="Gene3D" id="2.60.120.260">
    <property type="entry name" value="Galactose-binding domain-like"/>
    <property type="match status" value="2"/>
</dbReference>
<feature type="signal peptide" evidence="9">
    <location>
        <begin position="1"/>
        <end position="24"/>
    </location>
</feature>
<dbReference type="FunFam" id="3.40.390.10:FF:000002">
    <property type="entry name" value="Disintegrin and metalloproteinase domain-containing protein 22"/>
    <property type="match status" value="1"/>
</dbReference>
<dbReference type="GO" id="GO:0046872">
    <property type="term" value="F:metal ion binding"/>
    <property type="evidence" value="ECO:0007669"/>
    <property type="project" value="UniProtKB-KW"/>
</dbReference>
<dbReference type="CDD" id="cd23417">
    <property type="entry name" value="beta-trefoil_Ricin_MytiLec-like"/>
    <property type="match status" value="1"/>
</dbReference>
<feature type="region of interest" description="Disordered" evidence="8">
    <location>
        <begin position="30"/>
        <end position="59"/>
    </location>
</feature>
<dbReference type="SMART" id="SM00254">
    <property type="entry name" value="ShKT"/>
    <property type="match status" value="5"/>
</dbReference>
<feature type="binding site" evidence="6">
    <location>
        <position position="357"/>
    </location>
    <ligand>
        <name>Zn(2+)</name>
        <dbReference type="ChEBI" id="CHEBI:29105"/>
        <note>catalytic</note>
    </ligand>
</feature>
<dbReference type="SUPFAM" id="SSF50370">
    <property type="entry name" value="Ricin B-like lectins"/>
    <property type="match status" value="1"/>
</dbReference>
<dbReference type="InterPro" id="IPR036056">
    <property type="entry name" value="Fibrinogen-like_C"/>
</dbReference>
<dbReference type="InterPro" id="IPR034027">
    <property type="entry name" value="Reprolysin_adamalysin"/>
</dbReference>
<dbReference type="InterPro" id="IPR001590">
    <property type="entry name" value="Peptidase_M12B"/>
</dbReference>
<feature type="disulfide bond" evidence="7">
    <location>
        <begin position="1383"/>
        <end position="1417"/>
    </location>
</feature>
<dbReference type="CDD" id="cd00057">
    <property type="entry name" value="FA58C"/>
    <property type="match status" value="1"/>
</dbReference>
<dbReference type="PANTHER" id="PTHR11905:SF159">
    <property type="entry name" value="ADAM METALLOPROTEASE"/>
    <property type="match status" value="1"/>
</dbReference>
<dbReference type="InterPro" id="IPR008979">
    <property type="entry name" value="Galactose-bd-like_sf"/>
</dbReference>
<feature type="binding site" evidence="6">
    <location>
        <position position="351"/>
    </location>
    <ligand>
        <name>Zn(2+)</name>
        <dbReference type="ChEBI" id="CHEBI:29105"/>
        <note>catalytic</note>
    </ligand>
</feature>
<feature type="domain" description="Disintegrin" evidence="11">
    <location>
        <begin position="408"/>
        <end position="498"/>
    </location>
</feature>
<dbReference type="Gene3D" id="2.80.10.50">
    <property type="match status" value="1"/>
</dbReference>
<dbReference type="InterPro" id="IPR036383">
    <property type="entry name" value="TSP1_rpt_sf"/>
</dbReference>
<comment type="caution">
    <text evidence="15">The sequence shown here is derived from an EMBL/GenBank/DDBJ whole genome shotgun (WGS) entry which is preliminary data.</text>
</comment>
<evidence type="ECO:0000256" key="2">
    <source>
        <dbReference type="ARBA" id="ARBA00022737"/>
    </source>
</evidence>
<dbReference type="SUPFAM" id="SSF57552">
    <property type="entry name" value="Blood coagulation inhibitor (disintegrin)"/>
    <property type="match status" value="1"/>
</dbReference>
<feature type="disulfide bond" evidence="7">
    <location>
        <begin position="1334"/>
        <end position="1368"/>
    </location>
</feature>
<dbReference type="Pfam" id="PF00200">
    <property type="entry name" value="Disintegrin"/>
    <property type="match status" value="1"/>
</dbReference>
<feature type="domain" description="F5/8 type C" evidence="10">
    <location>
        <begin position="697"/>
        <end position="791"/>
    </location>
</feature>
<keyword evidence="4" id="KW-0325">Glycoprotein</keyword>
<name>A0AAU9WG06_9CNID</name>
<dbReference type="PROSITE" id="PS50092">
    <property type="entry name" value="TSP1"/>
    <property type="match status" value="1"/>
</dbReference>
<feature type="domain" description="Fibrinogen C-terminal" evidence="13">
    <location>
        <begin position="1028"/>
        <end position="1086"/>
    </location>
</feature>
<dbReference type="Pfam" id="PF08516">
    <property type="entry name" value="ADAM_CR"/>
    <property type="match status" value="1"/>
</dbReference>
<feature type="disulfide bond" evidence="7">
    <location>
        <begin position="1248"/>
        <end position="1282"/>
    </location>
</feature>
<keyword evidence="6" id="KW-0479">Metal-binding</keyword>
<dbReference type="Pfam" id="PF01549">
    <property type="entry name" value="ShK"/>
    <property type="match status" value="5"/>
</dbReference>
<dbReference type="PANTHER" id="PTHR11905">
    <property type="entry name" value="ADAM A DISINTEGRIN AND METALLOPROTEASE DOMAIN"/>
    <property type="match status" value="1"/>
</dbReference>
<dbReference type="InterPro" id="IPR000421">
    <property type="entry name" value="FA58C"/>
</dbReference>
<dbReference type="SUPFAM" id="SSF49785">
    <property type="entry name" value="Galactose-binding domain-like"/>
    <property type="match status" value="2"/>
</dbReference>
<feature type="domain" description="ShKT" evidence="14">
    <location>
        <begin position="1285"/>
        <end position="1319"/>
    </location>
</feature>
<feature type="domain" description="ShKT" evidence="14">
    <location>
        <begin position="1334"/>
        <end position="1368"/>
    </location>
</feature>
<dbReference type="PROSITE" id="PS50214">
    <property type="entry name" value="DISINTEGRIN_2"/>
    <property type="match status" value="1"/>
</dbReference>
<organism evidence="15 16">
    <name type="scientific">Pocillopora meandrina</name>
    <dbReference type="NCBI Taxonomy" id="46732"/>
    <lineage>
        <taxon>Eukaryota</taxon>
        <taxon>Metazoa</taxon>
        <taxon>Cnidaria</taxon>
        <taxon>Anthozoa</taxon>
        <taxon>Hexacorallia</taxon>
        <taxon>Scleractinia</taxon>
        <taxon>Astrocoeniina</taxon>
        <taxon>Pocilloporidae</taxon>
        <taxon>Pocillopora</taxon>
    </lineage>
</organism>
<dbReference type="Gene3D" id="3.90.215.10">
    <property type="entry name" value="Gamma Fibrinogen, chain A, domain 1"/>
    <property type="match status" value="1"/>
</dbReference>
<evidence type="ECO:0000256" key="1">
    <source>
        <dbReference type="ARBA" id="ARBA00022656"/>
    </source>
</evidence>
<dbReference type="Proteomes" id="UP001159428">
    <property type="component" value="Unassembled WGS sequence"/>
</dbReference>
<feature type="disulfide bond" evidence="5">
    <location>
        <begin position="470"/>
        <end position="490"/>
    </location>
</feature>
<dbReference type="PROSITE" id="PS50022">
    <property type="entry name" value="FA58C_3"/>
    <property type="match status" value="1"/>
</dbReference>
<dbReference type="CDD" id="cd04269">
    <property type="entry name" value="ZnMc_adamalysin_II_like"/>
    <property type="match status" value="1"/>
</dbReference>
<dbReference type="FunFam" id="4.10.70.10:FF:000001">
    <property type="entry name" value="Disintegrin and metalloproteinase domain-containing protein 22"/>
    <property type="match status" value="1"/>
</dbReference>
<dbReference type="SMART" id="SM00209">
    <property type="entry name" value="TSP1"/>
    <property type="match status" value="1"/>
</dbReference>
<feature type="domain" description="Peptidase M12B" evidence="12">
    <location>
        <begin position="214"/>
        <end position="402"/>
    </location>
</feature>
<accession>A0AAU9WG06</accession>
<comment type="caution">
    <text evidence="6">Lacks conserved residue(s) required for the propagation of feature annotation.</text>
</comment>
<dbReference type="PROSITE" id="PS51670">
    <property type="entry name" value="SHKT"/>
    <property type="match status" value="5"/>
</dbReference>
<feature type="active site" evidence="6">
    <location>
        <position position="348"/>
    </location>
</feature>
<evidence type="ECO:0000256" key="5">
    <source>
        <dbReference type="PROSITE-ProRule" id="PRU00068"/>
    </source>
</evidence>
<keyword evidence="1" id="KW-0800">Toxin</keyword>
<evidence type="ECO:0000256" key="7">
    <source>
        <dbReference type="PROSITE-ProRule" id="PRU01005"/>
    </source>
</evidence>
<dbReference type="InterPro" id="IPR000884">
    <property type="entry name" value="TSP1_rpt"/>
</dbReference>
<gene>
    <name evidence="15" type="ORF">PMEA_00006865</name>
</gene>
<sequence>MVKQTVARSLIVWALLQLLHNATSIQEGGAQDINHQLTRPERVDGRREKQDLSTSEKGGHVDDASYRLTAFDKDWTLDVKRNKYLIPSSFAVRTFENDGSEVIQEGNYDHCHYQGTIRGLNDSRVVLNTCSGLRGLIDDGHETFYIIPETGHEAISKAEEDESQDIFHNCGNDEIQADSHFLNETSGPVARKRRSISGHIDESYKKYLTTDETRYTEIFICVDNEIYRKYNRDKNVIKDRVITLVNAVDAIYQRINIRIVLKYLEIWTNGDPFGRGRNSGTELNNFRAYRNKNLVKRFPHDNALLLRSWDKHIVGLAWVNAMCGGNSNSINAWSYSSIIGPYVTVAHEMGHNFAFNHDTGNCKCLTPRGCFMGGHKTRLPGFSDCSLKSLQKINDACLYNVPTYKAYNSYCGNGIREKGEECDCGTPEMCQAKDPCCEPHNCVLKKESQCSDLHHSCCKNCLFKKQGTLCRGVKTDCDVPEYCTGASRDCPEDTYIINGYPCSQAKTVIQGNTNFYSVVTRDLNPMINARYLRINPQYWHGWPCMRTDFMGCSAHEVSPTTPTPLKSNNFDLCLAPSSKSCSPRDNELIIFVSGSRCSERHFQFTRGKDGLLRHACSGKLVCPENGGTHDGAKIVVSRTCKVADSKFIRTVGRSLKHVKSGRCVHPTGYWPGNGRHLVIWSGCDQHRLQLWFGKQDCVEPLGMQNGEIKDRQITATSYRAQDFAHYARLKGKKYWCAKANNKAEYIQVDLGKVKTVSKILMQGRGNWYDWVTGFFLHYSYDGQRWNTYAESGDDQQSDSFCYLGKCSETPNTQCKDLWGATATSADQGCYDKLNTEARGYGTCDPTTKRRCASRDVLCGQLQCEADDSRKKPVVDYGRARDKKIILPSGKKCNAVELKRGDSVGLGMVRDGTKCGPHKMCVNYKCQSLSYLNVVGKCPVVGNKECAGRGVCTNKKVCHCQGGFDPKDGCKSELSPRNGAWGRWSSWTKCDKGCDGGKRRRHRYCDNPLPLHGGADCAGQRLQTKDCNTQRCPRVISCRHLQRIAREKNHFYPDGVYKIYPTGSRPVMTYCDMTRDGGGWTLLVTSHTNSWKAQNVKLRNANYPKLTDDFSILQYADSIKNNKEVTGTTFEYRLEAQNRGRWGGIWKAPRDYTFTATNNKQTKVELIKKFDNWKYSNGGIEQRMPWISGARLTTSGHAQHSWWGSITGDDKSYHPAPWISGDRMESQPSYIWYWMREGSFKGSISVSDCQDGNKNCKYWASHGHCKKSANYMSKNCRKSCNLCQDCQDGNKNCKYWASHGHCKKSANYMSKNCRKSCNLCQEEGGKGQGGEEGNCQDGNKNCKYWASHGHCKKSANYMSKNCRKSCNLCQDGEDKGGGAEEEECQDGNKHCKYWASNGHCKKSANYMSKNCRKSCNLCQDGEDTEGDCQDGNKNCKYWASHGHCEKSANYMSKNCRKSCNLCQGEARKEHSGGGEFEDEEDDMNEEDNEKEEEKGDDEKGEKQEEKNHKEDRQMFFA</sequence>
<dbReference type="InterPro" id="IPR006586">
    <property type="entry name" value="ADAM_Cys-rich"/>
</dbReference>
<feature type="domain" description="ShKT" evidence="14">
    <location>
        <begin position="1383"/>
        <end position="1417"/>
    </location>
</feature>
<feature type="compositionally biased region" description="Acidic residues" evidence="8">
    <location>
        <begin position="1474"/>
        <end position="1489"/>
    </location>
</feature>
<dbReference type="InterPro" id="IPR024079">
    <property type="entry name" value="MetalloPept_cat_dom_sf"/>
</dbReference>
<dbReference type="SUPFAM" id="SSF82895">
    <property type="entry name" value="TSP-1 type 1 repeat"/>
    <property type="match status" value="1"/>
</dbReference>
<dbReference type="Gene3D" id="1.10.10.1940">
    <property type="match status" value="4"/>
</dbReference>
<dbReference type="Gene3D" id="3.40.390.10">
    <property type="entry name" value="Collagenase (Catalytic Domain)"/>
    <property type="match status" value="1"/>
</dbReference>
<evidence type="ECO:0000313" key="15">
    <source>
        <dbReference type="EMBL" id="CAH3115959.1"/>
    </source>
</evidence>
<dbReference type="SMART" id="SM00050">
    <property type="entry name" value="DISIN"/>
    <property type="match status" value="1"/>
</dbReference>
<dbReference type="Pfam" id="PF00754">
    <property type="entry name" value="F5_F8_type_C"/>
    <property type="match status" value="1"/>
</dbReference>
<evidence type="ECO:0000259" key="12">
    <source>
        <dbReference type="PROSITE" id="PS50215"/>
    </source>
</evidence>
<dbReference type="InterPro" id="IPR001762">
    <property type="entry name" value="Disintegrin_dom"/>
</dbReference>
<feature type="domain" description="ShKT" evidence="14">
    <location>
        <begin position="1427"/>
        <end position="1461"/>
    </location>
</feature>
<evidence type="ECO:0000259" key="14">
    <source>
        <dbReference type="PROSITE" id="PS51670"/>
    </source>
</evidence>
<feature type="chain" id="PRO_5044009734" evidence="9">
    <location>
        <begin position="25"/>
        <end position="1516"/>
    </location>
</feature>